<dbReference type="InterPro" id="IPR000170">
    <property type="entry name" value="High_potential_FeS_prot"/>
</dbReference>
<keyword evidence="6 7" id="KW-0411">Iron-sulfur</keyword>
<comment type="subunit">
    <text evidence="7">Homodimer.</text>
</comment>
<feature type="domain" description="High potential iron-sulfur proteins family profile" evidence="9">
    <location>
        <begin position="26"/>
        <end position="103"/>
    </location>
</feature>
<dbReference type="GO" id="GO:0009055">
    <property type="term" value="F:electron transfer activity"/>
    <property type="evidence" value="ECO:0007669"/>
    <property type="project" value="InterPro"/>
</dbReference>
<dbReference type="PROSITE" id="PS51318">
    <property type="entry name" value="TAT"/>
    <property type="match status" value="1"/>
</dbReference>
<evidence type="ECO:0000256" key="3">
    <source>
        <dbReference type="ARBA" id="ARBA00022723"/>
    </source>
</evidence>
<name>A0A916U9P2_9BURK</name>
<dbReference type="Pfam" id="PF01355">
    <property type="entry name" value="HIPIP"/>
    <property type="match status" value="1"/>
</dbReference>
<comment type="function">
    <text evidence="7">Specific class of high-redox-potential 4Fe-4S ferredoxins. Functions in anaerobic electron transport in most purple and in some other photosynthetic bacteria and in at least one genus (Paracoccus) of halophilic, denitrifying bacteria.</text>
</comment>
<dbReference type="GO" id="GO:0019646">
    <property type="term" value="P:aerobic electron transport chain"/>
    <property type="evidence" value="ECO:0007669"/>
    <property type="project" value="InterPro"/>
</dbReference>
<evidence type="ECO:0000256" key="5">
    <source>
        <dbReference type="ARBA" id="ARBA00023004"/>
    </source>
</evidence>
<keyword evidence="8" id="KW-0732">Signal</keyword>
<feature type="signal peptide" evidence="8">
    <location>
        <begin position="1"/>
        <end position="27"/>
    </location>
</feature>
<keyword evidence="11" id="KW-1185">Reference proteome</keyword>
<keyword evidence="4 7" id="KW-0249">Electron transport</keyword>
<dbReference type="Gene3D" id="4.10.490.10">
    <property type="entry name" value="High potential iron-sulphur protein"/>
    <property type="match status" value="1"/>
</dbReference>
<gene>
    <name evidence="10" type="ORF">GCM10011396_10890</name>
</gene>
<dbReference type="SUPFAM" id="SSF57652">
    <property type="entry name" value="HIPIP (high potential iron protein)"/>
    <property type="match status" value="1"/>
</dbReference>
<evidence type="ECO:0000313" key="11">
    <source>
        <dbReference type="Proteomes" id="UP000637423"/>
    </source>
</evidence>
<evidence type="ECO:0000256" key="6">
    <source>
        <dbReference type="ARBA" id="ARBA00023014"/>
    </source>
</evidence>
<protein>
    <recommendedName>
        <fullName evidence="7">High-potential iron-sulfur protein</fullName>
        <shortName evidence="7">HiPIP</shortName>
    </recommendedName>
</protein>
<accession>A0A916U9P2</accession>
<dbReference type="InterPro" id="IPR036369">
    <property type="entry name" value="HIPIP_sf"/>
</dbReference>
<dbReference type="EMBL" id="BMED01000001">
    <property type="protein sequence ID" value="GGC65693.1"/>
    <property type="molecule type" value="Genomic_DNA"/>
</dbReference>
<dbReference type="RefSeq" id="WP_188565673.1">
    <property type="nucleotide sequence ID" value="NZ_BMED01000001.1"/>
</dbReference>
<dbReference type="Proteomes" id="UP000637423">
    <property type="component" value="Unassembled WGS sequence"/>
</dbReference>
<evidence type="ECO:0000313" key="10">
    <source>
        <dbReference type="EMBL" id="GGC65693.1"/>
    </source>
</evidence>
<evidence type="ECO:0000256" key="8">
    <source>
        <dbReference type="SAM" id="SignalP"/>
    </source>
</evidence>
<reference evidence="10" key="1">
    <citation type="journal article" date="2014" name="Int. J. Syst. Evol. Microbiol.">
        <title>Complete genome sequence of Corynebacterium casei LMG S-19264T (=DSM 44701T), isolated from a smear-ripened cheese.</title>
        <authorList>
            <consortium name="US DOE Joint Genome Institute (JGI-PGF)"/>
            <person name="Walter F."/>
            <person name="Albersmeier A."/>
            <person name="Kalinowski J."/>
            <person name="Ruckert C."/>
        </authorList>
    </citation>
    <scope>NUCLEOTIDE SEQUENCE</scope>
    <source>
        <strain evidence="10">CGMCC 1.10998</strain>
    </source>
</reference>
<feature type="chain" id="PRO_5037295615" description="High-potential iron-sulfur protein" evidence="8">
    <location>
        <begin position="28"/>
        <end position="103"/>
    </location>
</feature>
<organism evidence="10 11">
    <name type="scientific">Undibacterium terreum</name>
    <dbReference type="NCBI Taxonomy" id="1224302"/>
    <lineage>
        <taxon>Bacteria</taxon>
        <taxon>Pseudomonadati</taxon>
        <taxon>Pseudomonadota</taxon>
        <taxon>Betaproteobacteria</taxon>
        <taxon>Burkholderiales</taxon>
        <taxon>Oxalobacteraceae</taxon>
        <taxon>Undibacterium</taxon>
    </lineage>
</organism>
<dbReference type="PROSITE" id="PS51373">
    <property type="entry name" value="HIPIP"/>
    <property type="match status" value="1"/>
</dbReference>
<dbReference type="AlphaFoldDB" id="A0A916U9P2"/>
<evidence type="ECO:0000259" key="9">
    <source>
        <dbReference type="PROSITE" id="PS51373"/>
    </source>
</evidence>
<dbReference type="GO" id="GO:0051539">
    <property type="term" value="F:4 iron, 4 sulfur cluster binding"/>
    <property type="evidence" value="ECO:0007669"/>
    <property type="project" value="UniProtKB-KW"/>
</dbReference>
<keyword evidence="1 7" id="KW-0813">Transport</keyword>
<comment type="similarity">
    <text evidence="7">Belongs to the high-potential iron-sulfur protein (HiPIP) family.</text>
</comment>
<dbReference type="GO" id="GO:0046872">
    <property type="term" value="F:metal ion binding"/>
    <property type="evidence" value="ECO:0007669"/>
    <property type="project" value="UniProtKB-KW"/>
</dbReference>
<dbReference type="InterPro" id="IPR006311">
    <property type="entry name" value="TAT_signal"/>
</dbReference>
<reference evidence="10" key="2">
    <citation type="submission" date="2020-09" db="EMBL/GenBank/DDBJ databases">
        <authorList>
            <person name="Sun Q."/>
            <person name="Zhou Y."/>
        </authorList>
    </citation>
    <scope>NUCLEOTIDE SEQUENCE</scope>
    <source>
        <strain evidence="10">CGMCC 1.10998</strain>
    </source>
</reference>
<evidence type="ECO:0000256" key="4">
    <source>
        <dbReference type="ARBA" id="ARBA00022982"/>
    </source>
</evidence>
<proteinExistence type="inferred from homology"/>
<evidence type="ECO:0000256" key="7">
    <source>
        <dbReference type="RuleBase" id="RU000620"/>
    </source>
</evidence>
<keyword evidence="5 7" id="KW-0408">Iron</keyword>
<evidence type="ECO:0000256" key="2">
    <source>
        <dbReference type="ARBA" id="ARBA00022485"/>
    </source>
</evidence>
<evidence type="ECO:0000256" key="1">
    <source>
        <dbReference type="ARBA" id="ARBA00022448"/>
    </source>
</evidence>
<sequence length="103" mass="10639">MTSRRQFVLLTSTAAGLLSSFSLSAHAQAAKLQESDPQALALGYKEDANKVDAKKYPAFAAGHICSGCALYQGKATDVSGACGAMAGKLVSAKGWCIAWAKKA</sequence>
<keyword evidence="3 7" id="KW-0479">Metal-binding</keyword>
<keyword evidence="2 7" id="KW-0004">4Fe-4S</keyword>
<comment type="caution">
    <text evidence="10">The sequence shown here is derived from an EMBL/GenBank/DDBJ whole genome shotgun (WGS) entry which is preliminary data.</text>
</comment>